<protein>
    <submittedName>
        <fullName evidence="1">Phage portal protein</fullName>
    </submittedName>
</protein>
<comment type="caution">
    <text evidence="1">The sequence shown here is derived from an EMBL/GenBank/DDBJ whole genome shotgun (WGS) entry which is preliminary data.</text>
</comment>
<accession>A0A9Q4DRU8</accession>
<dbReference type="InterPro" id="IPR006427">
    <property type="entry name" value="Portal_HK97"/>
</dbReference>
<reference evidence="1" key="1">
    <citation type="submission" date="2022-02" db="EMBL/GenBank/DDBJ databases">
        <title>Crop Bioprotection Bacillus Genome Sequencing.</title>
        <authorList>
            <person name="Dunlap C."/>
        </authorList>
    </citation>
    <scope>NUCLEOTIDE SEQUENCE</scope>
    <source>
        <strain evidence="1">M18B4</strain>
    </source>
</reference>
<evidence type="ECO:0000313" key="2">
    <source>
        <dbReference type="Proteomes" id="UP001070352"/>
    </source>
</evidence>
<dbReference type="AlphaFoldDB" id="A0A9Q4DRU8"/>
<dbReference type="EMBL" id="JALANJ010000034">
    <property type="protein sequence ID" value="MCY8122441.1"/>
    <property type="molecule type" value="Genomic_DNA"/>
</dbReference>
<evidence type="ECO:0000313" key="1">
    <source>
        <dbReference type="EMBL" id="MCY8122441.1"/>
    </source>
</evidence>
<dbReference type="Proteomes" id="UP001070352">
    <property type="component" value="Unassembled WGS sequence"/>
</dbReference>
<dbReference type="NCBIfam" id="TIGR01537">
    <property type="entry name" value="portal_HK97"/>
    <property type="match status" value="1"/>
</dbReference>
<dbReference type="InterPro" id="IPR006944">
    <property type="entry name" value="Phage/GTA_portal"/>
</dbReference>
<dbReference type="Pfam" id="PF04860">
    <property type="entry name" value="Phage_portal"/>
    <property type="match status" value="1"/>
</dbReference>
<proteinExistence type="predicted"/>
<sequence>MIIKNLIKNSVQEWEKPLLSFIRSNTASGEVITPENSLAIGAIFAAVDIKARHIAKLPVQVFKKADNGRLRESSHPVAKLIERRPNRYQTPYVFKHTLTVHRNLWGNAYVKININKKGDVTSLKLLEPSRVRVVLDANDDLWYLYSDSHGVVHTYHPDEILHFPYLSIDGINGKSPVTIARETAGVMKSAQKYISTFYKNGTTTKGILKTEETLSKDAKNKAREAWEEVNSGMDNANKVAILDGKFDFQSLTMNLVDAEYIATQKFNIAEIARIFNVPLHMLSELDKSSFNNIEHQSMEFVQNTIQPELIAIEEEMNYKLFAEAEHEFYYVKFNLRSALRSDDKTRSEYYKTMTELGAFSINDVLELEDRNGIGVAGDDHRVDLNHVSIDIAKEYQLGKAGASKGGDTGSA</sequence>
<gene>
    <name evidence="1" type="ORF">MOC45_17905</name>
</gene>
<name>A0A9Q4DRU8_BACSC</name>
<organism evidence="1 2">
    <name type="scientific">Bacillus spizizenii</name>
    <name type="common">Bacillus subtilis subsp. spizizenii</name>
    <dbReference type="NCBI Taxonomy" id="96241"/>
    <lineage>
        <taxon>Bacteria</taxon>
        <taxon>Bacillati</taxon>
        <taxon>Bacillota</taxon>
        <taxon>Bacilli</taxon>
        <taxon>Bacillales</taxon>
        <taxon>Bacillaceae</taxon>
        <taxon>Bacillus</taxon>
    </lineage>
</organism>